<keyword evidence="4" id="KW-1185">Reference proteome</keyword>
<feature type="compositionally biased region" description="Basic residues" evidence="1">
    <location>
        <begin position="1"/>
        <end position="12"/>
    </location>
</feature>
<feature type="domain" description="Chromo" evidence="2">
    <location>
        <begin position="36"/>
        <end position="94"/>
    </location>
</feature>
<dbReference type="Proteomes" id="UP000266841">
    <property type="component" value="Unassembled WGS sequence"/>
</dbReference>
<dbReference type="eggNOG" id="KOG1911">
    <property type="taxonomic scope" value="Eukaryota"/>
</dbReference>
<comment type="caution">
    <text evidence="3">The sequence shown here is derived from an EMBL/GenBank/DDBJ whole genome shotgun (WGS) entry which is preliminary data.</text>
</comment>
<feature type="compositionally biased region" description="Acidic residues" evidence="1">
    <location>
        <begin position="336"/>
        <end position="347"/>
    </location>
</feature>
<dbReference type="EMBL" id="AGNL01047445">
    <property type="protein sequence ID" value="EJK46949.1"/>
    <property type="molecule type" value="Genomic_DNA"/>
</dbReference>
<feature type="compositionally biased region" description="Low complexity" evidence="1">
    <location>
        <begin position="245"/>
        <end position="258"/>
    </location>
</feature>
<sequence>MAKSSRRDRKRNASSSGRSSSSANKPKSKHQPQSEFLVEKIVGHSTSRGVTLYRTRWQGFSSAEDTWEPSSNIASTGHLDRYLRRENAKKLNRKTPGVCLIEYEDGEREMVDLQREKFRAHLPDVEDEDRDDSTVNGDDDINDFAMIEEGNYIEIDWPHADIFFPCKILSWTPLPERKRRGSTASLGSLEIELQRKRKNRDATAKKGKPEHDQRDKESSSKKRAKKEAKKKKKKRSKSLADESTVKASKSKSASSVEESQGKADAKKSKLNDDKPSRTSYQSDDSNRDSELPVENMENELFSDVSYERAPVKRSGHGIPLFKEPEDDCPGNRELTESEESGDEDDAYMADPYQTTHKLSFEEQAPADKGADGKGNVGYGVGFVRFKGSLAQYSCEDNVWEVCWDNTADKTAEVEQTECMQ</sequence>
<dbReference type="SMART" id="SM00298">
    <property type="entry name" value="CHROMO"/>
    <property type="match status" value="1"/>
</dbReference>
<dbReference type="InterPro" id="IPR016197">
    <property type="entry name" value="Chromo-like_dom_sf"/>
</dbReference>
<feature type="compositionally biased region" description="Basic and acidic residues" evidence="1">
    <location>
        <begin position="259"/>
        <end position="276"/>
    </location>
</feature>
<evidence type="ECO:0000313" key="4">
    <source>
        <dbReference type="Proteomes" id="UP000266841"/>
    </source>
</evidence>
<feature type="region of interest" description="Disordered" evidence="1">
    <location>
        <begin position="189"/>
        <end position="347"/>
    </location>
</feature>
<dbReference type="CDD" id="cd00024">
    <property type="entry name" value="CD_CSD"/>
    <property type="match status" value="1"/>
</dbReference>
<evidence type="ECO:0000313" key="3">
    <source>
        <dbReference type="EMBL" id="EJK46949.1"/>
    </source>
</evidence>
<accession>K0R533</accession>
<dbReference type="PROSITE" id="PS50013">
    <property type="entry name" value="CHROMO_2"/>
    <property type="match status" value="1"/>
</dbReference>
<name>K0R533_THAOC</name>
<evidence type="ECO:0000259" key="2">
    <source>
        <dbReference type="PROSITE" id="PS50013"/>
    </source>
</evidence>
<organism evidence="3 4">
    <name type="scientific">Thalassiosira oceanica</name>
    <name type="common">Marine diatom</name>
    <dbReference type="NCBI Taxonomy" id="159749"/>
    <lineage>
        <taxon>Eukaryota</taxon>
        <taxon>Sar</taxon>
        <taxon>Stramenopiles</taxon>
        <taxon>Ochrophyta</taxon>
        <taxon>Bacillariophyta</taxon>
        <taxon>Coscinodiscophyceae</taxon>
        <taxon>Thalassiosirophycidae</taxon>
        <taxon>Thalassiosirales</taxon>
        <taxon>Thalassiosiraceae</taxon>
        <taxon>Thalassiosira</taxon>
    </lineage>
</organism>
<gene>
    <name evidence="3" type="ORF">THAOC_34363</name>
</gene>
<evidence type="ECO:0000256" key="1">
    <source>
        <dbReference type="SAM" id="MobiDB-lite"/>
    </source>
</evidence>
<dbReference type="InterPro" id="IPR000953">
    <property type="entry name" value="Chromo/chromo_shadow_dom"/>
</dbReference>
<dbReference type="AlphaFoldDB" id="K0R533"/>
<dbReference type="OrthoDB" id="433924at2759"/>
<dbReference type="InterPro" id="IPR023780">
    <property type="entry name" value="Chromo_domain"/>
</dbReference>
<reference evidence="3 4" key="1">
    <citation type="journal article" date="2012" name="Genome Biol.">
        <title>Genome and low-iron response of an oceanic diatom adapted to chronic iron limitation.</title>
        <authorList>
            <person name="Lommer M."/>
            <person name="Specht M."/>
            <person name="Roy A.S."/>
            <person name="Kraemer L."/>
            <person name="Andreson R."/>
            <person name="Gutowska M.A."/>
            <person name="Wolf J."/>
            <person name="Bergner S.V."/>
            <person name="Schilhabel M.B."/>
            <person name="Klostermeier U.C."/>
            <person name="Beiko R.G."/>
            <person name="Rosenstiel P."/>
            <person name="Hippler M."/>
            <person name="Laroche J."/>
        </authorList>
    </citation>
    <scope>NUCLEOTIDE SEQUENCE [LARGE SCALE GENOMIC DNA]</scope>
    <source>
        <strain evidence="3 4">CCMP1005</strain>
    </source>
</reference>
<proteinExistence type="predicted"/>
<feature type="compositionally biased region" description="Basic and acidic residues" evidence="1">
    <location>
        <begin position="200"/>
        <end position="220"/>
    </location>
</feature>
<dbReference type="Gene3D" id="2.40.50.40">
    <property type="match status" value="1"/>
</dbReference>
<feature type="compositionally biased region" description="Low complexity" evidence="1">
    <location>
        <begin position="13"/>
        <end position="25"/>
    </location>
</feature>
<protein>
    <recommendedName>
        <fullName evidence="2">Chromo domain-containing protein</fullName>
    </recommendedName>
</protein>
<dbReference type="SUPFAM" id="SSF54160">
    <property type="entry name" value="Chromo domain-like"/>
    <property type="match status" value="1"/>
</dbReference>
<feature type="compositionally biased region" description="Basic residues" evidence="1">
    <location>
        <begin position="221"/>
        <end position="237"/>
    </location>
</feature>
<feature type="region of interest" description="Disordered" evidence="1">
    <location>
        <begin position="1"/>
        <end position="36"/>
    </location>
</feature>
<dbReference type="Pfam" id="PF00385">
    <property type="entry name" value="Chromo"/>
    <property type="match status" value="1"/>
</dbReference>